<organism evidence="1">
    <name type="scientific">hydrocarbon metagenome</name>
    <dbReference type="NCBI Taxonomy" id="938273"/>
    <lineage>
        <taxon>unclassified sequences</taxon>
        <taxon>metagenomes</taxon>
        <taxon>ecological metagenomes</taxon>
    </lineage>
</organism>
<dbReference type="EMBL" id="LNQE01001443">
    <property type="protein sequence ID" value="KUG17411.1"/>
    <property type="molecule type" value="Genomic_DNA"/>
</dbReference>
<accession>A0A0W8FAL6</accession>
<reference evidence="1" key="1">
    <citation type="journal article" date="2015" name="Proc. Natl. Acad. Sci. U.S.A.">
        <title>Networks of energetic and metabolic interactions define dynamics in microbial communities.</title>
        <authorList>
            <person name="Embree M."/>
            <person name="Liu J.K."/>
            <person name="Al-Bassam M.M."/>
            <person name="Zengler K."/>
        </authorList>
    </citation>
    <scope>NUCLEOTIDE SEQUENCE</scope>
</reference>
<evidence type="ECO:0000313" key="1">
    <source>
        <dbReference type="EMBL" id="KUG17411.1"/>
    </source>
</evidence>
<gene>
    <name evidence="1" type="ORF">ASZ90_012890</name>
</gene>
<name>A0A0W8FAL6_9ZZZZ</name>
<dbReference type="AlphaFoldDB" id="A0A0W8FAL6"/>
<protein>
    <submittedName>
        <fullName evidence="1">Uncharacterized protein</fullName>
    </submittedName>
</protein>
<comment type="caution">
    <text evidence="1">The sequence shown here is derived from an EMBL/GenBank/DDBJ whole genome shotgun (WGS) entry which is preliminary data.</text>
</comment>
<sequence length="40" mass="4604">MVVFPQPGSPVNHMTHAIVNMVYCWNDKAFDSQKSNKRLI</sequence>
<proteinExistence type="predicted"/>